<protein>
    <submittedName>
        <fullName evidence="1">Uncharacterized protein</fullName>
    </submittedName>
</protein>
<accession>A0ACC2H0Y8</accession>
<dbReference type="EMBL" id="CM055734">
    <property type="protein sequence ID" value="KAJ8009325.1"/>
    <property type="molecule type" value="Genomic_DNA"/>
</dbReference>
<dbReference type="Proteomes" id="UP001157502">
    <property type="component" value="Chromosome 7"/>
</dbReference>
<sequence length="338" mass="37858">MAAVFLVMLYEYSPLFYISVITLCFVITAAMVLGWFGFDVPVILRSSDETESVLPVPEKRMVQVTNPFALEIGFSGATSVTEGISLHPCCLEPCVLSCYWGCSVYALQGALQIHQHSPRKLSTPQLFQEALHFQYHHCQTFHTDDELQEFHTKLPADLGITDFGLLPRERYPLVALLTLSEPEARNTYNIMASVNVLHVPDDKYNLSARILFQYLLTAQGNMYELKPLFMSAESRGLWGVTNSTPSTEVPAEPQESGTGMEEEEIPGTQDEDGEWSEEGKGRDCVVCQNAPVNRVLLPCRHACVCDGCVDRFQHCPICRAFVLESFTLSQQTDDVEEE</sequence>
<gene>
    <name evidence="1" type="ORF">DPEC_G00087720</name>
</gene>
<evidence type="ECO:0000313" key="2">
    <source>
        <dbReference type="Proteomes" id="UP001157502"/>
    </source>
</evidence>
<proteinExistence type="predicted"/>
<reference evidence="1" key="1">
    <citation type="submission" date="2021-05" db="EMBL/GenBank/DDBJ databases">
        <authorList>
            <person name="Pan Q."/>
            <person name="Jouanno E."/>
            <person name="Zahm M."/>
            <person name="Klopp C."/>
            <person name="Cabau C."/>
            <person name="Louis A."/>
            <person name="Berthelot C."/>
            <person name="Parey E."/>
            <person name="Roest Crollius H."/>
            <person name="Montfort J."/>
            <person name="Robinson-Rechavi M."/>
            <person name="Bouchez O."/>
            <person name="Lampietro C."/>
            <person name="Lopez Roques C."/>
            <person name="Donnadieu C."/>
            <person name="Postlethwait J."/>
            <person name="Bobe J."/>
            <person name="Dillon D."/>
            <person name="Chandos A."/>
            <person name="von Hippel F."/>
            <person name="Guiguen Y."/>
        </authorList>
    </citation>
    <scope>NUCLEOTIDE SEQUENCE</scope>
    <source>
        <strain evidence="1">YG-Jan2019</strain>
    </source>
</reference>
<comment type="caution">
    <text evidence="1">The sequence shown here is derived from an EMBL/GenBank/DDBJ whole genome shotgun (WGS) entry which is preliminary data.</text>
</comment>
<evidence type="ECO:0000313" key="1">
    <source>
        <dbReference type="EMBL" id="KAJ8009325.1"/>
    </source>
</evidence>
<name>A0ACC2H0Y8_DALPE</name>
<keyword evidence="2" id="KW-1185">Reference proteome</keyword>
<organism evidence="1 2">
    <name type="scientific">Dallia pectoralis</name>
    <name type="common">Alaska blackfish</name>
    <dbReference type="NCBI Taxonomy" id="75939"/>
    <lineage>
        <taxon>Eukaryota</taxon>
        <taxon>Metazoa</taxon>
        <taxon>Chordata</taxon>
        <taxon>Craniata</taxon>
        <taxon>Vertebrata</taxon>
        <taxon>Euteleostomi</taxon>
        <taxon>Actinopterygii</taxon>
        <taxon>Neopterygii</taxon>
        <taxon>Teleostei</taxon>
        <taxon>Protacanthopterygii</taxon>
        <taxon>Esociformes</taxon>
        <taxon>Umbridae</taxon>
        <taxon>Dallia</taxon>
    </lineage>
</organism>